<dbReference type="RefSeq" id="WP_016123844.1">
    <property type="nucleotide sequence ID" value="NZ_KB976842.1"/>
</dbReference>
<dbReference type="Proteomes" id="UP000014028">
    <property type="component" value="Unassembled WGS sequence"/>
</dbReference>
<proteinExistence type="predicted"/>
<dbReference type="Pfam" id="PF18928">
    <property type="entry name" value="DUF5677"/>
    <property type="match status" value="1"/>
</dbReference>
<evidence type="ECO:0000313" key="2">
    <source>
        <dbReference type="Proteomes" id="UP000014028"/>
    </source>
</evidence>
<name>A0A9W5R1F2_BACCE</name>
<protein>
    <submittedName>
        <fullName evidence="1">Uncharacterized protein</fullName>
    </submittedName>
</protein>
<organism evidence="1 2">
    <name type="scientific">Bacillus cereus VD184</name>
    <dbReference type="NCBI Taxonomy" id="1053242"/>
    <lineage>
        <taxon>Bacteria</taxon>
        <taxon>Bacillati</taxon>
        <taxon>Bacillota</taxon>
        <taxon>Bacilli</taxon>
        <taxon>Bacillales</taxon>
        <taxon>Bacillaceae</taxon>
        <taxon>Bacillus</taxon>
        <taxon>Bacillus cereus group</taxon>
    </lineage>
</organism>
<gene>
    <name evidence="1" type="ORF">IKC_05823</name>
</gene>
<dbReference type="EMBL" id="AHFK01000093">
    <property type="protein sequence ID" value="EOQ03647.1"/>
    <property type="molecule type" value="Genomic_DNA"/>
</dbReference>
<reference evidence="1 2" key="1">
    <citation type="submission" date="2012-12" db="EMBL/GenBank/DDBJ databases">
        <title>The Genome Sequence of Bacillus cereus VD184.</title>
        <authorList>
            <consortium name="The Broad Institute Genome Sequencing Platform"/>
            <consortium name="The Broad Institute Genome Sequencing Center for Infectious Disease"/>
            <person name="Feldgarden M."/>
            <person name="Van der Auwera G.A."/>
            <person name="Mahillon J."/>
            <person name="Duprez V."/>
            <person name="Timmery S."/>
            <person name="Mattelet C."/>
            <person name="Dierick K."/>
            <person name="Sun M."/>
            <person name="Yu Z."/>
            <person name="Zhu L."/>
            <person name="Hu X."/>
            <person name="Shank E.B."/>
            <person name="Swiecicka I."/>
            <person name="Hansen B.M."/>
            <person name="Andrup L."/>
            <person name="Walker B."/>
            <person name="Young S.K."/>
            <person name="Zeng Q."/>
            <person name="Gargeya S."/>
            <person name="Fitzgerald M."/>
            <person name="Haas B."/>
            <person name="Abouelleil A."/>
            <person name="Alvarado L."/>
            <person name="Arachchi H.M."/>
            <person name="Berlin A.M."/>
            <person name="Chapman S.B."/>
            <person name="Dewar J."/>
            <person name="Goldberg J."/>
            <person name="Griggs A."/>
            <person name="Gujja S."/>
            <person name="Hansen M."/>
            <person name="Howarth C."/>
            <person name="Imamovic A."/>
            <person name="Larimer J."/>
            <person name="McCowan C."/>
            <person name="Murphy C."/>
            <person name="Neiman D."/>
            <person name="Pearson M."/>
            <person name="Priest M."/>
            <person name="Roberts A."/>
            <person name="Saif S."/>
            <person name="Shea T."/>
            <person name="Sisk P."/>
            <person name="Sykes S."/>
            <person name="Wortman J."/>
            <person name="Nusbaum C."/>
            <person name="Birren B."/>
        </authorList>
    </citation>
    <scope>NUCLEOTIDE SEQUENCE [LARGE SCALE GENOMIC DNA]</scope>
    <source>
        <strain evidence="1 2">VD184</strain>
    </source>
</reference>
<comment type="caution">
    <text evidence="1">The sequence shown here is derived from an EMBL/GenBank/DDBJ whole genome shotgun (WGS) entry which is preliminary data.</text>
</comment>
<dbReference type="InterPro" id="IPR043733">
    <property type="entry name" value="DUF5677"/>
</dbReference>
<dbReference type="AlphaFoldDB" id="A0A9W5R1F2"/>
<evidence type="ECO:0000313" key="1">
    <source>
        <dbReference type="EMBL" id="EOQ03647.1"/>
    </source>
</evidence>
<sequence>MEKEIEERYISELDKLINRFFKLSTTFVEYSCYAPGMHDVILYNSKSNKLTYDHEYFVFTKSTKTLKSIKMLLKEGQNEDVIILLRSIYENYLNARYLNEHEEEYTNFLENPLNVAYGYYIMESTGQITNRDDRTVVGEQKNPSKMVLGKDKHYFYDFYDIFSRYSHCNAGIIEHYMEGANFTIEKENKNLETRLFVVFVYTKLFEHIVTVEGEDFKNHKIERDCYEIVLESLELQEQIFQALIEQYNANDSTFLKYSNKKMKGLLKDMKRSLKEELGSVKKHNN</sequence>
<accession>A0A9W5R1F2</accession>